<proteinExistence type="predicted"/>
<reference evidence="1" key="1">
    <citation type="submission" date="2019-10" db="EMBL/GenBank/DDBJ databases">
        <authorList>
            <consortium name="DOE Joint Genome Institute"/>
            <person name="Kuo A."/>
            <person name="Miyauchi S."/>
            <person name="Kiss E."/>
            <person name="Drula E."/>
            <person name="Kohler A."/>
            <person name="Sanchez-Garcia M."/>
            <person name="Andreopoulos B."/>
            <person name="Barry K.W."/>
            <person name="Bonito G."/>
            <person name="Buee M."/>
            <person name="Carver A."/>
            <person name="Chen C."/>
            <person name="Cichocki N."/>
            <person name="Clum A."/>
            <person name="Culley D."/>
            <person name="Crous P.W."/>
            <person name="Fauchery L."/>
            <person name="Girlanda M."/>
            <person name="Hayes R."/>
            <person name="Keri Z."/>
            <person name="Labutti K."/>
            <person name="Lipzen A."/>
            <person name="Lombard V."/>
            <person name="Magnuson J."/>
            <person name="Maillard F."/>
            <person name="Morin E."/>
            <person name="Murat C."/>
            <person name="Nolan M."/>
            <person name="Ohm R."/>
            <person name="Pangilinan J."/>
            <person name="Pereira M."/>
            <person name="Perotto S."/>
            <person name="Peter M."/>
            <person name="Riley R."/>
            <person name="Sitrit Y."/>
            <person name="Stielow B."/>
            <person name="Szollosi G."/>
            <person name="Zifcakova L."/>
            <person name="Stursova M."/>
            <person name="Spatafora J.W."/>
            <person name="Tedersoo L."/>
            <person name="Vaario L.-M."/>
            <person name="Yamada A."/>
            <person name="Yan M."/>
            <person name="Wang P."/>
            <person name="Xu J."/>
            <person name="Bruns T."/>
            <person name="Baldrian P."/>
            <person name="Vilgalys R."/>
            <person name="Henrissat B."/>
            <person name="Grigoriev I.V."/>
            <person name="Hibbett D."/>
            <person name="Nagy L.G."/>
            <person name="Martin F.M."/>
        </authorList>
    </citation>
    <scope>NUCLEOTIDE SEQUENCE</scope>
    <source>
        <strain evidence="1">P2</strain>
    </source>
</reference>
<organism evidence="1 2">
    <name type="scientific">Thelephora ganbajun</name>
    <name type="common">Ganba fungus</name>
    <dbReference type="NCBI Taxonomy" id="370292"/>
    <lineage>
        <taxon>Eukaryota</taxon>
        <taxon>Fungi</taxon>
        <taxon>Dikarya</taxon>
        <taxon>Basidiomycota</taxon>
        <taxon>Agaricomycotina</taxon>
        <taxon>Agaricomycetes</taxon>
        <taxon>Thelephorales</taxon>
        <taxon>Thelephoraceae</taxon>
        <taxon>Thelephora</taxon>
    </lineage>
</organism>
<evidence type="ECO:0000313" key="1">
    <source>
        <dbReference type="EMBL" id="KAF9651253.1"/>
    </source>
</evidence>
<reference evidence="1" key="2">
    <citation type="journal article" date="2020" name="Nat. Commun.">
        <title>Large-scale genome sequencing of mycorrhizal fungi provides insights into the early evolution of symbiotic traits.</title>
        <authorList>
            <person name="Miyauchi S."/>
            <person name="Kiss E."/>
            <person name="Kuo A."/>
            <person name="Drula E."/>
            <person name="Kohler A."/>
            <person name="Sanchez-Garcia M."/>
            <person name="Morin E."/>
            <person name="Andreopoulos B."/>
            <person name="Barry K.W."/>
            <person name="Bonito G."/>
            <person name="Buee M."/>
            <person name="Carver A."/>
            <person name="Chen C."/>
            <person name="Cichocki N."/>
            <person name="Clum A."/>
            <person name="Culley D."/>
            <person name="Crous P.W."/>
            <person name="Fauchery L."/>
            <person name="Girlanda M."/>
            <person name="Hayes R.D."/>
            <person name="Keri Z."/>
            <person name="LaButti K."/>
            <person name="Lipzen A."/>
            <person name="Lombard V."/>
            <person name="Magnuson J."/>
            <person name="Maillard F."/>
            <person name="Murat C."/>
            <person name="Nolan M."/>
            <person name="Ohm R.A."/>
            <person name="Pangilinan J."/>
            <person name="Pereira M.F."/>
            <person name="Perotto S."/>
            <person name="Peter M."/>
            <person name="Pfister S."/>
            <person name="Riley R."/>
            <person name="Sitrit Y."/>
            <person name="Stielow J.B."/>
            <person name="Szollosi G."/>
            <person name="Zifcakova L."/>
            <person name="Stursova M."/>
            <person name="Spatafora J.W."/>
            <person name="Tedersoo L."/>
            <person name="Vaario L.M."/>
            <person name="Yamada A."/>
            <person name="Yan M."/>
            <person name="Wang P."/>
            <person name="Xu J."/>
            <person name="Bruns T."/>
            <person name="Baldrian P."/>
            <person name="Vilgalys R."/>
            <person name="Dunand C."/>
            <person name="Henrissat B."/>
            <person name="Grigoriev I.V."/>
            <person name="Hibbett D."/>
            <person name="Nagy L.G."/>
            <person name="Martin F.M."/>
        </authorList>
    </citation>
    <scope>NUCLEOTIDE SEQUENCE</scope>
    <source>
        <strain evidence="1">P2</strain>
    </source>
</reference>
<protein>
    <submittedName>
        <fullName evidence="1">Uncharacterized protein</fullName>
    </submittedName>
</protein>
<dbReference type="EMBL" id="MU117977">
    <property type="protein sequence ID" value="KAF9651253.1"/>
    <property type="molecule type" value="Genomic_DNA"/>
</dbReference>
<gene>
    <name evidence="1" type="ORF">BDM02DRAFT_3110979</name>
</gene>
<comment type="caution">
    <text evidence="1">The sequence shown here is derived from an EMBL/GenBank/DDBJ whole genome shotgun (WGS) entry which is preliminary data.</text>
</comment>
<evidence type="ECO:0000313" key="2">
    <source>
        <dbReference type="Proteomes" id="UP000886501"/>
    </source>
</evidence>
<dbReference type="Proteomes" id="UP000886501">
    <property type="component" value="Unassembled WGS sequence"/>
</dbReference>
<keyword evidence="2" id="KW-1185">Reference proteome</keyword>
<name>A0ACB6ZPA3_THEGA</name>
<sequence length="939" mass="96785">MFGSSWGAQQQGQPSGSAFGQTGGFGQTGAFGQTTGTFGQQQPQQQQPQQQPAANPMFGGFGTNPGTTQTTGFGTTGGAFGQTPSNTASVFGAPKPATGFGTAGAFGSTGFGSTTGTTTTGAFGQPSTSTTGTFGSTGIFGNKPAFGTTGQFDGTGNVTTGTSNPPYAVFNEKDATNTNLTLAYQSITCMPAYRGYSFEELRLQDYQQNRKTATTGGFGAGAFGSTTQPTTTGGLFGQTQPTTQPTQPAFGGAGAFGSTGTTTGTGFGGFSQQQQQQQQPQQQPTGTGFGAFGQTQPQQSTGFGTGGFGTTQPQQQQTGGLFGTGSSAFGQKPATGGFGTTTTGTGAFGSGAFGQTQPQATTAFGTTPQQPQTGAFGTGGFGTNTNKPIFGQPTTGAFGSTGTGAGIFGQQPQQQQPAQPTTGLFGTPTGTTGTGLFGQQQQSQQTTGLFGNTQPQQPQQQQTGGPFGGQTTGLFGTTQQNQPAQQNPLGGGLFGQKTTTPGTGLFGSTTTTTIPAQAGSLFGGSTLGQPQNQQTTGFGGNLFGKPTTTNGTATQPSTLFGSTNQTPSVFGVNATNSTAQGTLTAAIDQPVNTNIPIFSLLPSGPQLHSLDASFAKKKAEFFVDVPTRSSIPVVSRGTTPVNSKIRGAGRGFTSSTYLGVSTNNLGSSLSFSSSKSNALSLNKSSTQRGTLTTDSFSSPSLGSGNRDSVKKLVMDKKVDLFDWVPKSADVTFNPALSVAAREKEAINGPLGAARNVPTTPTINPPSRIQPRTPNRFTAQGTTDVTDEQSGELKEGEYWSEPPMTALSSWGHSELIAIEKLVVGRVGYGKITFLDPVDLTGSGSVKQLFGDLVRFEDKECSVYPDLDNVDKPPPGSGLNVRARVELDGCWPVDKATREPIKDESHPQMVKHLKRLKGMKDTKFESFDMKDGKWAFTVEHF</sequence>
<accession>A0ACB6ZPA3</accession>